<name>A0ABX9E923_9PSEU</name>
<proteinExistence type="predicted"/>
<dbReference type="Gene3D" id="3.40.50.20">
    <property type="match status" value="1"/>
</dbReference>
<comment type="caution">
    <text evidence="6">The sequence shown here is derived from an EMBL/GenBank/DDBJ whole genome shotgun (WGS) entry which is preliminary data.</text>
</comment>
<sequence>MRTKIVALQSKQPFTVAPAVAFPSGEFDVVVLTDGPADAVLREDVTGPAPEITVLDRGKWLEHLLGFEGPVEVVTNDEYCLAECARLRAELGLAARHPEQPAAYRDKVLMKRLLAAGGVRVPRFHAFEPVVTTQAAEVLVEEIGLPAVAKPRQEANSRGITILRTPQDVHDWLAAHDGETGWQADEFVDGTLHHVNAVVRDGEITPVLVGRYLGPLLGLDAGRILGGVTEQESPFTAAAHELNERVVRALGSRGSFVVHTEFAVNPDGELVVLEVAGRAPGALVPELARLHAGVNLEVVSLRMQAGSPVPEPVQQDLQAAWLWPPVMPGKRFHEPGPDLSGLTSEHEVHVRKAGREGNQGESGVIGASVLLWHRDPAQLAEDVARACELTWFAQDGARSPLNGLLRSPVRGSAAR</sequence>
<dbReference type="Gene3D" id="3.30.470.20">
    <property type="entry name" value="ATP-grasp fold, B domain"/>
    <property type="match status" value="1"/>
</dbReference>
<dbReference type="Gene3D" id="3.30.1490.20">
    <property type="entry name" value="ATP-grasp fold, A domain"/>
    <property type="match status" value="1"/>
</dbReference>
<evidence type="ECO:0000256" key="3">
    <source>
        <dbReference type="ARBA" id="ARBA00022840"/>
    </source>
</evidence>
<dbReference type="PROSITE" id="PS50975">
    <property type="entry name" value="ATP_GRASP"/>
    <property type="match status" value="1"/>
</dbReference>
<dbReference type="PANTHER" id="PTHR43585:SF2">
    <property type="entry name" value="ATP-GRASP ENZYME FSQD"/>
    <property type="match status" value="1"/>
</dbReference>
<dbReference type="Proteomes" id="UP000248714">
    <property type="component" value="Unassembled WGS sequence"/>
</dbReference>
<gene>
    <name evidence="6" type="ORF">C8D87_104503</name>
</gene>
<dbReference type="SUPFAM" id="SSF56059">
    <property type="entry name" value="Glutathione synthetase ATP-binding domain-like"/>
    <property type="match status" value="1"/>
</dbReference>
<evidence type="ECO:0000313" key="6">
    <source>
        <dbReference type="EMBL" id="RAS65952.1"/>
    </source>
</evidence>
<dbReference type="RefSeq" id="WP_112228057.1">
    <property type="nucleotide sequence ID" value="NZ_QLTT01000004.1"/>
</dbReference>
<evidence type="ECO:0000256" key="4">
    <source>
        <dbReference type="PROSITE-ProRule" id="PRU00409"/>
    </source>
</evidence>
<dbReference type="InterPro" id="IPR011761">
    <property type="entry name" value="ATP-grasp"/>
</dbReference>
<dbReference type="PANTHER" id="PTHR43585">
    <property type="entry name" value="FUMIPYRROLE BIOSYNTHESIS PROTEIN C"/>
    <property type="match status" value="1"/>
</dbReference>
<keyword evidence="1" id="KW-0436">Ligase</keyword>
<evidence type="ECO:0000259" key="5">
    <source>
        <dbReference type="PROSITE" id="PS50975"/>
    </source>
</evidence>
<protein>
    <recommendedName>
        <fullName evidence="5">ATP-grasp domain-containing protein</fullName>
    </recommendedName>
</protein>
<keyword evidence="3 4" id="KW-0067">ATP-binding</keyword>
<keyword evidence="7" id="KW-1185">Reference proteome</keyword>
<organism evidence="6 7">
    <name type="scientific">Lentzea atacamensis</name>
    <dbReference type="NCBI Taxonomy" id="531938"/>
    <lineage>
        <taxon>Bacteria</taxon>
        <taxon>Bacillati</taxon>
        <taxon>Actinomycetota</taxon>
        <taxon>Actinomycetes</taxon>
        <taxon>Pseudonocardiales</taxon>
        <taxon>Pseudonocardiaceae</taxon>
        <taxon>Lentzea</taxon>
    </lineage>
</organism>
<feature type="domain" description="ATP-grasp" evidence="5">
    <location>
        <begin position="111"/>
        <end position="305"/>
    </location>
</feature>
<keyword evidence="2 4" id="KW-0547">Nucleotide-binding</keyword>
<dbReference type="InterPro" id="IPR013815">
    <property type="entry name" value="ATP_grasp_subdomain_1"/>
</dbReference>
<dbReference type="InterPro" id="IPR052032">
    <property type="entry name" value="ATP-dep_AA_Ligase"/>
</dbReference>
<evidence type="ECO:0000256" key="2">
    <source>
        <dbReference type="ARBA" id="ARBA00022741"/>
    </source>
</evidence>
<reference evidence="6 7" key="1">
    <citation type="submission" date="2018-06" db="EMBL/GenBank/DDBJ databases">
        <title>Genomic Encyclopedia of Type Strains, Phase IV (KMG-IV): sequencing the most valuable type-strain genomes for metagenomic binning, comparative biology and taxonomic classification.</title>
        <authorList>
            <person name="Goeker M."/>
        </authorList>
    </citation>
    <scope>NUCLEOTIDE SEQUENCE [LARGE SCALE GENOMIC DNA]</scope>
    <source>
        <strain evidence="6 7">DSM 45479</strain>
    </source>
</reference>
<accession>A0ABX9E923</accession>
<evidence type="ECO:0000256" key="1">
    <source>
        <dbReference type="ARBA" id="ARBA00022598"/>
    </source>
</evidence>
<evidence type="ECO:0000313" key="7">
    <source>
        <dbReference type="Proteomes" id="UP000248714"/>
    </source>
</evidence>
<dbReference type="EMBL" id="QLTT01000004">
    <property type="protein sequence ID" value="RAS65952.1"/>
    <property type="molecule type" value="Genomic_DNA"/>
</dbReference>